<organism evidence="1 2">
    <name type="scientific">Rufibacter tibetensis</name>
    <dbReference type="NCBI Taxonomy" id="512763"/>
    <lineage>
        <taxon>Bacteria</taxon>
        <taxon>Pseudomonadati</taxon>
        <taxon>Bacteroidota</taxon>
        <taxon>Cytophagia</taxon>
        <taxon>Cytophagales</taxon>
        <taxon>Hymenobacteraceae</taxon>
        <taxon>Rufibacter</taxon>
    </lineage>
</organism>
<dbReference type="AlphaFoldDB" id="A0A0P0CUQ6"/>
<evidence type="ECO:0000313" key="1">
    <source>
        <dbReference type="EMBL" id="ALJ00374.1"/>
    </source>
</evidence>
<accession>A0A0P0CUQ6</accession>
<evidence type="ECO:0008006" key="3">
    <source>
        <dbReference type="Google" id="ProtNLM"/>
    </source>
</evidence>
<dbReference type="PATRIC" id="fig|512763.3.peg.3760"/>
<name>A0A0P0CUQ6_9BACT</name>
<dbReference type="Proteomes" id="UP000061382">
    <property type="component" value="Chromosome"/>
</dbReference>
<proteinExistence type="predicted"/>
<dbReference type="EMBL" id="CP012643">
    <property type="protein sequence ID" value="ALJ00374.1"/>
    <property type="molecule type" value="Genomic_DNA"/>
</dbReference>
<reference evidence="1 2" key="1">
    <citation type="submission" date="2015-08" db="EMBL/GenBank/DDBJ databases">
        <title>Complete genome sequence of Rufibacter tibetensis strain 1351t, a radiation-resistant bacterium from tibet plateau.</title>
        <authorList>
            <person name="Dai J."/>
        </authorList>
    </citation>
    <scope>NUCLEOTIDE SEQUENCE [LARGE SCALE GENOMIC DNA]</scope>
    <source>
        <strain evidence="1 2">1351</strain>
    </source>
</reference>
<evidence type="ECO:0000313" key="2">
    <source>
        <dbReference type="Proteomes" id="UP000061382"/>
    </source>
</evidence>
<dbReference type="RefSeq" id="WP_062544943.1">
    <property type="nucleotide sequence ID" value="NZ_CP012643.1"/>
</dbReference>
<keyword evidence="2" id="KW-1185">Reference proteome</keyword>
<gene>
    <name evidence="1" type="ORF">DC20_17100</name>
</gene>
<protein>
    <recommendedName>
        <fullName evidence="3">STAS/SEC14 domain-containing protein</fullName>
    </recommendedName>
</protein>
<sequence>MDPVETESFKVLLNESHQIGILIWKREISLEECQQGLRELFYLLDEHELGKCLIDTNHRGELSSEAEEWEISLLQNDKLTFKAKELHIALLMSEEKYQKMIHDYSLDRVCKYNLPIKINYFTHNEEAMDWLIHEPPVNSK</sequence>
<dbReference type="OrthoDB" id="894015at2"/>
<dbReference type="KEGG" id="rti:DC20_17100"/>